<sequence>MTIQHLTLAKFRIGMTTEQMEEAYKTIHRLMQGALLVPGVKSFTSGPPMDRKGTRGYQVALIVDFENMQAFRAYIPHPHHRLMADFVYSIAQEKPLSYQIDTDQIAKL</sequence>
<dbReference type="Pfam" id="PF07876">
    <property type="entry name" value="Dabb"/>
    <property type="match status" value="1"/>
</dbReference>
<proteinExistence type="predicted"/>
<dbReference type="InterPro" id="IPR011008">
    <property type="entry name" value="Dimeric_a/b-barrel"/>
</dbReference>
<dbReference type="SUPFAM" id="SSF54909">
    <property type="entry name" value="Dimeric alpha+beta barrel"/>
    <property type="match status" value="1"/>
</dbReference>
<keyword evidence="3" id="KW-1185">Reference proteome</keyword>
<dbReference type="SMART" id="SM00886">
    <property type="entry name" value="Dabb"/>
    <property type="match status" value="1"/>
</dbReference>
<dbReference type="InterPro" id="IPR013097">
    <property type="entry name" value="Dabb"/>
</dbReference>
<dbReference type="OrthoDB" id="42919at2759"/>
<dbReference type="Proteomes" id="UP000636479">
    <property type="component" value="Unassembled WGS sequence"/>
</dbReference>
<evidence type="ECO:0000313" key="2">
    <source>
        <dbReference type="EMBL" id="KAF7303844.1"/>
    </source>
</evidence>
<dbReference type="Gene3D" id="3.30.70.100">
    <property type="match status" value="1"/>
</dbReference>
<evidence type="ECO:0000259" key="1">
    <source>
        <dbReference type="PROSITE" id="PS51502"/>
    </source>
</evidence>
<comment type="caution">
    <text evidence="2">The sequence shown here is derived from an EMBL/GenBank/DDBJ whole genome shotgun (WGS) entry which is preliminary data.</text>
</comment>
<protein>
    <submittedName>
        <fullName evidence="2">Stress-response A/B barrel domain-containing protein</fullName>
    </submittedName>
</protein>
<evidence type="ECO:0000313" key="3">
    <source>
        <dbReference type="Proteomes" id="UP000636479"/>
    </source>
</evidence>
<feature type="domain" description="Stress-response A/B barrel" evidence="1">
    <location>
        <begin position="3"/>
        <end position="100"/>
    </location>
</feature>
<dbReference type="EMBL" id="JACAZF010000005">
    <property type="protein sequence ID" value="KAF7303844.1"/>
    <property type="molecule type" value="Genomic_DNA"/>
</dbReference>
<dbReference type="AlphaFoldDB" id="A0A8H6SR27"/>
<accession>A0A8H6SR27</accession>
<dbReference type="PROSITE" id="PS51502">
    <property type="entry name" value="S_R_A_B_BARREL"/>
    <property type="match status" value="1"/>
</dbReference>
<gene>
    <name evidence="2" type="ORF">MIND_00614300</name>
</gene>
<organism evidence="2 3">
    <name type="scientific">Mycena indigotica</name>
    <dbReference type="NCBI Taxonomy" id="2126181"/>
    <lineage>
        <taxon>Eukaryota</taxon>
        <taxon>Fungi</taxon>
        <taxon>Dikarya</taxon>
        <taxon>Basidiomycota</taxon>
        <taxon>Agaricomycotina</taxon>
        <taxon>Agaricomycetes</taxon>
        <taxon>Agaricomycetidae</taxon>
        <taxon>Agaricales</taxon>
        <taxon>Marasmiineae</taxon>
        <taxon>Mycenaceae</taxon>
        <taxon>Mycena</taxon>
    </lineage>
</organism>
<dbReference type="GeneID" id="59345411"/>
<name>A0A8H6SR27_9AGAR</name>
<dbReference type="RefSeq" id="XP_037220816.1">
    <property type="nucleotide sequence ID" value="XM_037362895.1"/>
</dbReference>
<reference evidence="2" key="1">
    <citation type="submission" date="2020-05" db="EMBL/GenBank/DDBJ databases">
        <title>Mycena genomes resolve the evolution of fungal bioluminescence.</title>
        <authorList>
            <person name="Tsai I.J."/>
        </authorList>
    </citation>
    <scope>NUCLEOTIDE SEQUENCE</scope>
    <source>
        <strain evidence="2">171206Taipei</strain>
    </source>
</reference>